<gene>
    <name evidence="3" type="ORF">DWW14_10725</name>
</gene>
<dbReference type="InterPro" id="IPR050639">
    <property type="entry name" value="SSR_resolvase"/>
</dbReference>
<dbReference type="Pfam" id="PF00239">
    <property type="entry name" value="Resolvase"/>
    <property type="match status" value="1"/>
</dbReference>
<dbReference type="PROSITE" id="PS51737">
    <property type="entry name" value="RECOMBINASE_DNA_BIND"/>
    <property type="match status" value="1"/>
</dbReference>
<name>A0A412XES7_BACUN</name>
<evidence type="ECO:0000313" key="3">
    <source>
        <dbReference type="EMBL" id="RGV41856.1"/>
    </source>
</evidence>
<protein>
    <submittedName>
        <fullName evidence="3">Recombinase family protein</fullName>
    </submittedName>
</protein>
<dbReference type="InterPro" id="IPR006119">
    <property type="entry name" value="Resolv_N"/>
</dbReference>
<evidence type="ECO:0000256" key="1">
    <source>
        <dbReference type="SAM" id="Coils"/>
    </source>
</evidence>
<sequence length="564" mass="65251">MKTILCVIRTSTEEQETASQKKDMLEFCISRGFKEEDIEWIEVAGASARKQNEKYVQMIALIKSTILNNPDIKNCALWHLNRLGRVDSILVEMKNWFIENHIQVYVKNPSLTLLNSDGSVNSGTEIAWGLFATMVKQDTEEIFAKMRRGKKRNSEQMKFNGGCETRFGYRVDNSGYIVPDVKESKLVKLIYDEYVTGKWSAIKLAKELKSRGIKQRNDKDITWIFVSKVLSDTAYIGYTDNDNAKSHRKFTPIIDQDIWEKVKMIRENHIFKRTSKESKRTSFGVGVLKCSCCGSHYIANDKYYVCYKKKNTSKFNGACTDAARIRTDVFDELIWDIASTIHIGYLQNLDEKSITQYESEKAVLLQKMNESNNLLMKLTERKKRVVNLYADGELTEAEFKGKKGKLIADHIHHQNKMLEYGYEINRIDRTIADIRKPSKERIMETFLDVMNEGNRLKCKEIILKHIKVAYLGNVVENGKKSVRIEIEANNGTKYTFLQHKTRNDAKQNNLYVWSEQDGKFIPHINGSYRKNILSDLKSAGIERIELPNADEDTISHKDDLDYRL</sequence>
<reference evidence="3 4" key="1">
    <citation type="submission" date="2018-08" db="EMBL/GenBank/DDBJ databases">
        <title>A genome reference for cultivated species of the human gut microbiota.</title>
        <authorList>
            <person name="Zou Y."/>
            <person name="Xue W."/>
            <person name="Luo G."/>
        </authorList>
    </citation>
    <scope>NUCLEOTIDE SEQUENCE [LARGE SCALE GENOMIC DNA]</scope>
    <source>
        <strain evidence="3 4">AF14-42</strain>
    </source>
</reference>
<dbReference type="PANTHER" id="PTHR30461">
    <property type="entry name" value="DNA-INVERTASE FROM LAMBDOID PROPHAGE"/>
    <property type="match status" value="1"/>
</dbReference>
<dbReference type="InterPro" id="IPR011109">
    <property type="entry name" value="DNA_bind_recombinase_dom"/>
</dbReference>
<keyword evidence="1" id="KW-0175">Coiled coil</keyword>
<dbReference type="Gene3D" id="3.40.50.1390">
    <property type="entry name" value="Resolvase, N-terminal catalytic domain"/>
    <property type="match status" value="1"/>
</dbReference>
<dbReference type="Pfam" id="PF07508">
    <property type="entry name" value="Recombinase"/>
    <property type="match status" value="1"/>
</dbReference>
<evidence type="ECO:0000313" key="4">
    <source>
        <dbReference type="Proteomes" id="UP000285343"/>
    </source>
</evidence>
<dbReference type="InterPro" id="IPR025827">
    <property type="entry name" value="Zn_ribbon_recom_dom"/>
</dbReference>
<comment type="caution">
    <text evidence="3">The sequence shown here is derived from an EMBL/GenBank/DDBJ whole genome shotgun (WGS) entry which is preliminary data.</text>
</comment>
<dbReference type="SMART" id="SM00857">
    <property type="entry name" value="Resolvase"/>
    <property type="match status" value="1"/>
</dbReference>
<evidence type="ECO:0000259" key="2">
    <source>
        <dbReference type="PROSITE" id="PS51737"/>
    </source>
</evidence>
<feature type="coiled-coil region" evidence="1">
    <location>
        <begin position="354"/>
        <end position="381"/>
    </location>
</feature>
<dbReference type="SUPFAM" id="SSF53041">
    <property type="entry name" value="Resolvase-like"/>
    <property type="match status" value="1"/>
</dbReference>
<dbReference type="GO" id="GO:0003677">
    <property type="term" value="F:DNA binding"/>
    <property type="evidence" value="ECO:0007669"/>
    <property type="project" value="InterPro"/>
</dbReference>
<organism evidence="3 4">
    <name type="scientific">Bacteroides uniformis</name>
    <dbReference type="NCBI Taxonomy" id="820"/>
    <lineage>
        <taxon>Bacteria</taxon>
        <taxon>Pseudomonadati</taxon>
        <taxon>Bacteroidota</taxon>
        <taxon>Bacteroidia</taxon>
        <taxon>Bacteroidales</taxon>
        <taxon>Bacteroidaceae</taxon>
        <taxon>Bacteroides</taxon>
    </lineage>
</organism>
<dbReference type="InterPro" id="IPR036162">
    <property type="entry name" value="Resolvase-like_N_sf"/>
</dbReference>
<dbReference type="Pfam" id="PF13408">
    <property type="entry name" value="Zn_ribbon_recom"/>
    <property type="match status" value="1"/>
</dbReference>
<dbReference type="Proteomes" id="UP000285343">
    <property type="component" value="Unassembled WGS sequence"/>
</dbReference>
<dbReference type="InterPro" id="IPR038109">
    <property type="entry name" value="DNA_bind_recomb_sf"/>
</dbReference>
<dbReference type="RefSeq" id="WP_117866617.1">
    <property type="nucleotide sequence ID" value="NZ_QRZC01000012.1"/>
</dbReference>
<dbReference type="Gene3D" id="3.90.1750.20">
    <property type="entry name" value="Putative Large Serine Recombinase, Chain B, Domain 2"/>
    <property type="match status" value="1"/>
</dbReference>
<feature type="domain" description="Recombinase" evidence="2">
    <location>
        <begin position="166"/>
        <end position="272"/>
    </location>
</feature>
<dbReference type="GO" id="GO:0000150">
    <property type="term" value="F:DNA strand exchange activity"/>
    <property type="evidence" value="ECO:0007669"/>
    <property type="project" value="InterPro"/>
</dbReference>
<proteinExistence type="predicted"/>
<dbReference type="EMBL" id="QRZC01000012">
    <property type="protein sequence ID" value="RGV41856.1"/>
    <property type="molecule type" value="Genomic_DNA"/>
</dbReference>
<dbReference type="AlphaFoldDB" id="A0A412XES7"/>
<dbReference type="PANTHER" id="PTHR30461:SF23">
    <property type="entry name" value="DNA RECOMBINASE-RELATED"/>
    <property type="match status" value="1"/>
</dbReference>
<accession>A0A412XES7</accession>